<reference evidence="1 2" key="1">
    <citation type="submission" date="2020-02" db="EMBL/GenBank/DDBJ databases">
        <title>Integrative conjugative elements (ICEs) and plasmids drive adaptation of Pseudomonas nitroreducens strain HBP1 to wastewater environment.</title>
        <authorList>
            <person name="Sentchilo V."/>
            <person name="Carraro N."/>
            <person name="Bertelli C."/>
            <person name="van der Meer J.R."/>
        </authorList>
    </citation>
    <scope>NUCLEOTIDE SEQUENCE [LARGE SCALE GENOMIC DNA]</scope>
    <source>
        <strain evidence="1 2">HBP1</strain>
        <plasmid evidence="2">ppnihbp1_1</plasmid>
    </source>
</reference>
<proteinExistence type="predicted"/>
<sequence length="80" mass="8912">MNLPITLPEGWSAETDDTFGVIITAVGKGGHKGFVTVSESLRGYELGIARVRQRKHYSGRYWRKELYEEAVGALHAALSY</sequence>
<name>A0A6G6J874_PSENT</name>
<organism evidence="1 2">
    <name type="scientific">Pseudomonas nitroreducens</name>
    <dbReference type="NCBI Taxonomy" id="46680"/>
    <lineage>
        <taxon>Bacteria</taxon>
        <taxon>Pseudomonadati</taxon>
        <taxon>Pseudomonadota</taxon>
        <taxon>Gammaproteobacteria</taxon>
        <taxon>Pseudomonadales</taxon>
        <taxon>Pseudomonadaceae</taxon>
        <taxon>Pseudomonas</taxon>
    </lineage>
</organism>
<evidence type="ECO:0000313" key="1">
    <source>
        <dbReference type="EMBL" id="QIE91585.1"/>
    </source>
</evidence>
<protein>
    <submittedName>
        <fullName evidence="1">Uncharacterized protein</fullName>
    </submittedName>
</protein>
<accession>A0A6G6J874</accession>
<keyword evidence="1" id="KW-0614">Plasmid</keyword>
<dbReference type="RefSeq" id="WP_024764854.1">
    <property type="nucleotide sequence ID" value="NZ_CP049142.1"/>
</dbReference>
<dbReference type="Proteomes" id="UP000501063">
    <property type="component" value="Plasmid pPniHBP1_1"/>
</dbReference>
<geneLocation type="plasmid" evidence="2">
    <name>ppnihbp1_1</name>
</geneLocation>
<evidence type="ECO:0000313" key="2">
    <source>
        <dbReference type="Proteomes" id="UP000501063"/>
    </source>
</evidence>
<dbReference type="KEGG" id="pnt:G5B91_35225"/>
<dbReference type="AlphaFoldDB" id="A0A6G6J874"/>
<gene>
    <name evidence="1" type="ORF">G5B91_35225</name>
</gene>
<dbReference type="EMBL" id="CP049142">
    <property type="protein sequence ID" value="QIE91585.1"/>
    <property type="molecule type" value="Genomic_DNA"/>
</dbReference>